<feature type="transmembrane region" description="Helical" evidence="13">
    <location>
        <begin position="120"/>
        <end position="140"/>
    </location>
</feature>
<feature type="transmembrane region" description="Helical" evidence="13">
    <location>
        <begin position="197"/>
        <end position="215"/>
    </location>
</feature>
<dbReference type="GO" id="GO:0005886">
    <property type="term" value="C:plasma membrane"/>
    <property type="evidence" value="ECO:0007669"/>
    <property type="project" value="UniProtKB-SubCell"/>
</dbReference>
<dbReference type="FunFam" id="1.10.3470.10:FF:000001">
    <property type="entry name" value="Vitamin B12 ABC transporter permease BtuC"/>
    <property type="match status" value="1"/>
</dbReference>
<name>A0A6L5XXG0_9FIRM</name>
<accession>A0A6L5XXG0</accession>
<feature type="transmembrane region" description="Helical" evidence="13">
    <location>
        <begin position="95"/>
        <end position="114"/>
    </location>
</feature>
<evidence type="ECO:0000256" key="4">
    <source>
        <dbReference type="ARBA" id="ARBA00022448"/>
    </source>
</evidence>
<evidence type="ECO:0000256" key="8">
    <source>
        <dbReference type="ARBA" id="ARBA00023004"/>
    </source>
</evidence>
<evidence type="ECO:0000256" key="13">
    <source>
        <dbReference type="SAM" id="Phobius"/>
    </source>
</evidence>
<reference evidence="14 15" key="1">
    <citation type="submission" date="2019-08" db="EMBL/GenBank/DDBJ databases">
        <title>In-depth cultivation of the pig gut microbiome towards novel bacterial diversity and tailored functional studies.</title>
        <authorList>
            <person name="Wylensek D."/>
            <person name="Hitch T.C.A."/>
            <person name="Clavel T."/>
        </authorList>
    </citation>
    <scope>NUCLEOTIDE SEQUENCE [LARGE SCALE GENOMIC DNA]</scope>
    <source>
        <strain evidence="14 15">WCA-693-APC-MOT-I</strain>
    </source>
</reference>
<evidence type="ECO:0000256" key="2">
    <source>
        <dbReference type="ARBA" id="ARBA00007935"/>
    </source>
</evidence>
<protein>
    <recommendedName>
        <fullName evidence="3">Probable heme-iron transport system permease protein IsdF</fullName>
    </recommendedName>
    <alternativeName>
        <fullName evidence="12">Iron-regulated surface determinant protein F</fullName>
    </alternativeName>
    <alternativeName>
        <fullName evidence="11">Staphylococcal iron-regulated protein G</fullName>
    </alternativeName>
</protein>
<comment type="similarity">
    <text evidence="2">Belongs to the binding-protein-dependent transport system permease family. FecCD subfamily.</text>
</comment>
<dbReference type="Proteomes" id="UP000482209">
    <property type="component" value="Unassembled WGS sequence"/>
</dbReference>
<dbReference type="Gene3D" id="1.10.3470.10">
    <property type="entry name" value="ABC transporter involved in vitamin B12 uptake, BtuC"/>
    <property type="match status" value="1"/>
</dbReference>
<gene>
    <name evidence="14" type="ORF">FYJ58_06620</name>
</gene>
<dbReference type="SUPFAM" id="SSF81345">
    <property type="entry name" value="ABC transporter involved in vitamin B12 uptake, BtuC"/>
    <property type="match status" value="1"/>
</dbReference>
<comment type="function">
    <text evidence="10">Part of the binding-protein-dependent transport system for heme-iron. Responsible for the translocation of the substrate across the membrane.</text>
</comment>
<evidence type="ECO:0000256" key="6">
    <source>
        <dbReference type="ARBA" id="ARBA00022692"/>
    </source>
</evidence>
<dbReference type="GO" id="GO:0022857">
    <property type="term" value="F:transmembrane transporter activity"/>
    <property type="evidence" value="ECO:0007669"/>
    <property type="project" value="InterPro"/>
</dbReference>
<keyword evidence="15" id="KW-1185">Reference proteome</keyword>
<evidence type="ECO:0000256" key="3">
    <source>
        <dbReference type="ARBA" id="ARBA00018524"/>
    </source>
</evidence>
<evidence type="ECO:0000256" key="10">
    <source>
        <dbReference type="ARBA" id="ARBA00025320"/>
    </source>
</evidence>
<dbReference type="PANTHER" id="PTHR30472:SF21">
    <property type="entry name" value="HEME-IRON TRANSPORT SYSTEM PERMEASE PROTEIN ISDF-RELATED"/>
    <property type="match status" value="1"/>
</dbReference>
<keyword evidence="6 13" id="KW-0812">Transmembrane</keyword>
<keyword evidence="8" id="KW-0408">Iron</keyword>
<dbReference type="EMBL" id="VUMT01000008">
    <property type="protein sequence ID" value="MSS63550.1"/>
    <property type="molecule type" value="Genomic_DNA"/>
</dbReference>
<evidence type="ECO:0000256" key="12">
    <source>
        <dbReference type="ARBA" id="ARBA00031465"/>
    </source>
</evidence>
<dbReference type="PANTHER" id="PTHR30472">
    <property type="entry name" value="FERRIC ENTEROBACTIN TRANSPORT SYSTEM PERMEASE PROTEIN"/>
    <property type="match status" value="1"/>
</dbReference>
<keyword evidence="9 13" id="KW-0472">Membrane</keyword>
<dbReference type="CDD" id="cd06550">
    <property type="entry name" value="TM_ABC_iron-siderophores_like"/>
    <property type="match status" value="1"/>
</dbReference>
<feature type="transmembrane region" description="Helical" evidence="13">
    <location>
        <begin position="308"/>
        <end position="326"/>
    </location>
</feature>
<feature type="transmembrane region" description="Helical" evidence="13">
    <location>
        <begin position="280"/>
        <end position="302"/>
    </location>
</feature>
<comment type="caution">
    <text evidence="14">The sequence shown here is derived from an EMBL/GenBank/DDBJ whole genome shotgun (WGS) entry which is preliminary data.</text>
</comment>
<feature type="transmembrane region" description="Helical" evidence="13">
    <location>
        <begin position="12"/>
        <end position="31"/>
    </location>
</feature>
<dbReference type="InterPro" id="IPR000522">
    <property type="entry name" value="ABC_transptr_permease_BtuC"/>
</dbReference>
<evidence type="ECO:0000313" key="14">
    <source>
        <dbReference type="EMBL" id="MSS63550.1"/>
    </source>
</evidence>
<evidence type="ECO:0000256" key="7">
    <source>
        <dbReference type="ARBA" id="ARBA00022989"/>
    </source>
</evidence>
<organism evidence="14 15">
    <name type="scientific">Velocimicrobium porci</name>
    <dbReference type="NCBI Taxonomy" id="2606634"/>
    <lineage>
        <taxon>Bacteria</taxon>
        <taxon>Bacillati</taxon>
        <taxon>Bacillota</taxon>
        <taxon>Clostridia</taxon>
        <taxon>Lachnospirales</taxon>
        <taxon>Lachnospiraceae</taxon>
        <taxon>Velocimicrobium</taxon>
    </lineage>
</organism>
<evidence type="ECO:0000256" key="9">
    <source>
        <dbReference type="ARBA" id="ARBA00023136"/>
    </source>
</evidence>
<feature type="transmembrane region" description="Helical" evidence="13">
    <location>
        <begin position="63"/>
        <end position="83"/>
    </location>
</feature>
<dbReference type="RefSeq" id="WP_154518953.1">
    <property type="nucleotide sequence ID" value="NZ_VUMT01000008.1"/>
</dbReference>
<dbReference type="AlphaFoldDB" id="A0A6L5XXG0"/>
<comment type="subcellular location">
    <subcellularLocation>
        <location evidence="1">Cell membrane</location>
        <topology evidence="1">Multi-pass membrane protein</topology>
    </subcellularLocation>
</comment>
<keyword evidence="4" id="KW-0813">Transport</keyword>
<dbReference type="Pfam" id="PF01032">
    <property type="entry name" value="FecCD"/>
    <property type="match status" value="1"/>
</dbReference>
<evidence type="ECO:0000313" key="15">
    <source>
        <dbReference type="Proteomes" id="UP000482209"/>
    </source>
</evidence>
<evidence type="ECO:0000256" key="11">
    <source>
        <dbReference type="ARBA" id="ARBA00031149"/>
    </source>
</evidence>
<evidence type="ECO:0000256" key="5">
    <source>
        <dbReference type="ARBA" id="ARBA00022475"/>
    </source>
</evidence>
<proteinExistence type="inferred from homology"/>
<dbReference type="InterPro" id="IPR037294">
    <property type="entry name" value="ABC_BtuC-like"/>
</dbReference>
<sequence>MERRKQNRTGKNIFVFLITSILLLIIFLWAVNTGSIKLTALQLYRGLFIEFDENVAAVYDLRFPRIIIAILVGAALSVSGVLLQAVLKNPLTDPGILGISGGAGFVAAIFTIVFPASIYFLPMAAFVGGIAAFFLVYSLAWKQGLSPLRIILVGVSVSTVFSGLSEVFQTMGGQNQTGAASIVNGTIAMKTWEDVKIAIFYIPIMLLISFLFIRWCNLLALDEQTVRAIGINVTYIRMTISIVAVLLASIASSIAGTISFLGLIVPHISRILVGTNHRVLLPYSGLLGATIFLFADTVGRVIAFPYEISASVIMAVAGGPFFILLLRRSEQYGS</sequence>
<evidence type="ECO:0000256" key="1">
    <source>
        <dbReference type="ARBA" id="ARBA00004651"/>
    </source>
</evidence>
<keyword evidence="7 13" id="KW-1133">Transmembrane helix</keyword>
<dbReference type="GO" id="GO:0033214">
    <property type="term" value="P:siderophore-iron import into cell"/>
    <property type="evidence" value="ECO:0007669"/>
    <property type="project" value="TreeGrafter"/>
</dbReference>
<feature type="transmembrane region" description="Helical" evidence="13">
    <location>
        <begin position="235"/>
        <end position="268"/>
    </location>
</feature>
<keyword evidence="5" id="KW-1003">Cell membrane</keyword>